<dbReference type="InterPro" id="IPR049450">
    <property type="entry name" value="ACOT8-like_C"/>
</dbReference>
<dbReference type="Pfam" id="PF20789">
    <property type="entry name" value="4HBT_3C"/>
    <property type="match status" value="1"/>
</dbReference>
<dbReference type="EMBL" id="JAACJN010000049">
    <property type="protein sequence ID" value="KAF5382928.1"/>
    <property type="molecule type" value="Genomic_DNA"/>
</dbReference>
<dbReference type="CDD" id="cd03444">
    <property type="entry name" value="Thioesterase_II_repeat1"/>
    <property type="match status" value="1"/>
</dbReference>
<comment type="caution">
    <text evidence="3">The sequence shown here is derived from an EMBL/GenBank/DDBJ whole genome shotgun (WGS) entry which is preliminary data.</text>
</comment>
<dbReference type="PANTHER" id="PTHR11066:SF34">
    <property type="entry name" value="ACYL-COENZYME A THIOESTERASE 8"/>
    <property type="match status" value="1"/>
</dbReference>
<protein>
    <recommendedName>
        <fullName evidence="2">Acyl-CoA thioesterase-like C-terminal domain-containing protein</fullName>
    </recommendedName>
</protein>
<dbReference type="PANTHER" id="PTHR11066">
    <property type="entry name" value="ACYL-COA THIOESTERASE"/>
    <property type="match status" value="1"/>
</dbReference>
<proteinExistence type="inferred from homology"/>
<dbReference type="OrthoDB" id="68328at2759"/>
<dbReference type="Gene3D" id="2.40.160.210">
    <property type="entry name" value="Acyl-CoA thioesterase, double hotdog domain"/>
    <property type="match status" value="1"/>
</dbReference>
<dbReference type="AlphaFoldDB" id="A0A8H5M6R4"/>
<dbReference type="InterPro" id="IPR042171">
    <property type="entry name" value="Acyl-CoA_hotdog"/>
</dbReference>
<dbReference type="InterPro" id="IPR003703">
    <property type="entry name" value="Acyl_CoA_thio"/>
</dbReference>
<reference evidence="3 4" key="1">
    <citation type="journal article" date="2020" name="ISME J.">
        <title>Uncovering the hidden diversity of litter-decomposition mechanisms in mushroom-forming fungi.</title>
        <authorList>
            <person name="Floudas D."/>
            <person name="Bentzer J."/>
            <person name="Ahren D."/>
            <person name="Johansson T."/>
            <person name="Persson P."/>
            <person name="Tunlid A."/>
        </authorList>
    </citation>
    <scope>NUCLEOTIDE SEQUENCE [LARGE SCALE GENOMIC DNA]</scope>
    <source>
        <strain evidence="3 4">CBS 406.79</strain>
    </source>
</reference>
<dbReference type="GO" id="GO:0047617">
    <property type="term" value="F:fatty acyl-CoA hydrolase activity"/>
    <property type="evidence" value="ECO:0007669"/>
    <property type="project" value="InterPro"/>
</dbReference>
<gene>
    <name evidence="3" type="ORF">D9757_006302</name>
</gene>
<evidence type="ECO:0000313" key="3">
    <source>
        <dbReference type="EMBL" id="KAF5382928.1"/>
    </source>
</evidence>
<evidence type="ECO:0000256" key="1">
    <source>
        <dbReference type="ARBA" id="ARBA00006538"/>
    </source>
</evidence>
<comment type="similarity">
    <text evidence="1">Belongs to the C/M/P thioester hydrolase family.</text>
</comment>
<keyword evidence="4" id="KW-1185">Reference proteome</keyword>
<accession>A0A8H5M6R4</accession>
<organism evidence="3 4">
    <name type="scientific">Collybiopsis confluens</name>
    <dbReference type="NCBI Taxonomy" id="2823264"/>
    <lineage>
        <taxon>Eukaryota</taxon>
        <taxon>Fungi</taxon>
        <taxon>Dikarya</taxon>
        <taxon>Basidiomycota</taxon>
        <taxon>Agaricomycotina</taxon>
        <taxon>Agaricomycetes</taxon>
        <taxon>Agaricomycetidae</taxon>
        <taxon>Agaricales</taxon>
        <taxon>Marasmiineae</taxon>
        <taxon>Omphalotaceae</taxon>
        <taxon>Collybiopsis</taxon>
    </lineage>
</organism>
<dbReference type="Proteomes" id="UP000518752">
    <property type="component" value="Unassembled WGS sequence"/>
</dbReference>
<evidence type="ECO:0000313" key="4">
    <source>
        <dbReference type="Proteomes" id="UP000518752"/>
    </source>
</evidence>
<dbReference type="InterPro" id="IPR029069">
    <property type="entry name" value="HotDog_dom_sf"/>
</dbReference>
<dbReference type="SUPFAM" id="SSF54637">
    <property type="entry name" value="Thioesterase/thiol ester dehydrase-isomerase"/>
    <property type="match status" value="1"/>
</dbReference>
<dbReference type="GO" id="GO:0006637">
    <property type="term" value="P:acyl-CoA metabolic process"/>
    <property type="evidence" value="ECO:0007669"/>
    <property type="project" value="InterPro"/>
</dbReference>
<evidence type="ECO:0000259" key="2">
    <source>
        <dbReference type="Pfam" id="PF20789"/>
    </source>
</evidence>
<dbReference type="GO" id="GO:0009062">
    <property type="term" value="P:fatty acid catabolic process"/>
    <property type="evidence" value="ECO:0007669"/>
    <property type="project" value="TreeGrafter"/>
</dbReference>
<name>A0A8H5M6R4_9AGAR</name>
<sequence>MTCSFQKPEPWQPQQQWVMPEVPPPEQCELEEDIFDRVIRDGYESKPLPDRLKTYFGLVSSERKKSPIAIKYAQEHEVLADGAVRYMYWMQAKNIPEYEAPFQKCILAYLSDLKFISSAFGIVGLTRFSGRGPNSVGMSSTIDHSVWFYNDSFDCGDWLLYVMLSPRAGSGRAIMHGQLYTRNGTLVAVTSQEGVVRANIRGPNTEDGKPAAKL</sequence>
<feature type="domain" description="Acyl-CoA thioesterase-like C-terminal" evidence="2">
    <location>
        <begin position="79"/>
        <end position="196"/>
    </location>
</feature>
<dbReference type="GO" id="GO:0005782">
    <property type="term" value="C:peroxisomal matrix"/>
    <property type="evidence" value="ECO:0007669"/>
    <property type="project" value="UniProtKB-SubCell"/>
</dbReference>